<keyword evidence="5 6" id="KW-0009">Actin-binding</keyword>
<evidence type="ECO:0000313" key="10">
    <source>
        <dbReference type="EMBL" id="CAE2256778.1"/>
    </source>
</evidence>
<evidence type="ECO:0000256" key="8">
    <source>
        <dbReference type="SAM" id="MobiDB-lite"/>
    </source>
</evidence>
<name>A0A7S4MZW5_9STRA</name>
<reference evidence="10" key="1">
    <citation type="submission" date="2021-01" db="EMBL/GenBank/DDBJ databases">
        <authorList>
            <person name="Corre E."/>
            <person name="Pelletier E."/>
            <person name="Niang G."/>
            <person name="Scheremetjew M."/>
            <person name="Finn R."/>
            <person name="Kale V."/>
            <person name="Holt S."/>
            <person name="Cochrane G."/>
            <person name="Meng A."/>
            <person name="Brown T."/>
            <person name="Cohen L."/>
        </authorList>
    </citation>
    <scope>NUCLEOTIDE SEQUENCE</scope>
    <source>
        <strain evidence="10">Isolate 1302-5</strain>
    </source>
</reference>
<keyword evidence="1" id="KW-0547">Nucleotide-binding</keyword>
<feature type="compositionally biased region" description="Basic residues" evidence="8">
    <location>
        <begin position="1206"/>
        <end position="1220"/>
    </location>
</feature>
<dbReference type="Gene3D" id="1.20.120.720">
    <property type="entry name" value="Myosin VI head, motor domain, U50 subdomain"/>
    <property type="match status" value="1"/>
</dbReference>
<dbReference type="EMBL" id="HBKQ01035714">
    <property type="protein sequence ID" value="CAE2256778.1"/>
    <property type="molecule type" value="Transcribed_RNA"/>
</dbReference>
<dbReference type="PANTHER" id="PTHR13140:SF845">
    <property type="entry name" value="MYOSIN-LIKE PROTEIN"/>
    <property type="match status" value="1"/>
</dbReference>
<dbReference type="GO" id="GO:0000146">
    <property type="term" value="F:microfilament motor activity"/>
    <property type="evidence" value="ECO:0007669"/>
    <property type="project" value="TreeGrafter"/>
</dbReference>
<dbReference type="GO" id="GO:0016459">
    <property type="term" value="C:myosin complex"/>
    <property type="evidence" value="ECO:0007669"/>
    <property type="project" value="UniProtKB-KW"/>
</dbReference>
<dbReference type="GO" id="GO:0005737">
    <property type="term" value="C:cytoplasm"/>
    <property type="evidence" value="ECO:0007669"/>
    <property type="project" value="TreeGrafter"/>
</dbReference>
<feature type="region of interest" description="Disordered" evidence="8">
    <location>
        <begin position="880"/>
        <end position="906"/>
    </location>
</feature>
<feature type="compositionally biased region" description="Basic and acidic residues" evidence="8">
    <location>
        <begin position="721"/>
        <end position="730"/>
    </location>
</feature>
<dbReference type="InterPro" id="IPR001609">
    <property type="entry name" value="Myosin_head_motor_dom-like"/>
</dbReference>
<dbReference type="Gene3D" id="3.40.850.10">
    <property type="entry name" value="Kinesin motor domain"/>
    <property type="match status" value="1"/>
</dbReference>
<evidence type="ECO:0000256" key="7">
    <source>
        <dbReference type="SAM" id="Coils"/>
    </source>
</evidence>
<dbReference type="GO" id="GO:0016020">
    <property type="term" value="C:membrane"/>
    <property type="evidence" value="ECO:0007669"/>
    <property type="project" value="TreeGrafter"/>
</dbReference>
<feature type="region of interest" description="Actin-binding" evidence="6">
    <location>
        <begin position="333"/>
        <end position="355"/>
    </location>
</feature>
<feature type="coiled-coil region" evidence="7">
    <location>
        <begin position="1017"/>
        <end position="1131"/>
    </location>
</feature>
<dbReference type="SMART" id="SM00015">
    <property type="entry name" value="IQ"/>
    <property type="match status" value="4"/>
</dbReference>
<sequence length="1232" mass="135890">METMGFEQSEQDDILAVTVAMLHSSNLTFNALSADESEIDKDNDHLEAVLNLMGVSGDALNRALCYFSIMAGKEKHVRSISKSKAEKGIEALIKATYGALFTHIVGRINASITVKDEGAPKRGRSAKTGAKAASIGVLDIFGFESFKHNSFEQLCINYCNEALQQQFNLFVLKNEQDEYEREGIQWNFISFPTNEEVLDLIDKKGCGIIPILDDQCRAPGTTDKTFANDIYQKCRENERFEANFRQVGALRFGIQHYAGPVEYDTAGFVEKNRDDLPKEATELLQGSTSEFVKKLAIIIAGPSADAGAEKKPAGRGRKASSRTTVGGQFAKQLTELRKKIDLTSPHYVRCLKPNDQLVPDHLDPVIVADQLRCAGVVEAVRVSRVGYPQRYPHAAFLMRYRILALKELKAAARKGRKQRPVDVIVNTIALKIQEAEDGKVGKKSDAAPKGKGKDEKAVDLVAVGMQVGKTKVFLRRKAYEILERMRSRAMAEAAVKIQTCGRRYVAVRDFKTAMWLVVKLQSLARGRIATGEAQEARENYNAKVIQAKYRRFHARKVYLATITASRWLQKVQRGRIGRARYERLNRERKSKVIQKYWRAYSQSKYYAAMKRSALLVQCALRCHWARNELKTLKAGARDLQATAGERDALRNEVQELRAKLEKANAVAKESAALAASAAASSKEKEELEALKKEMEAVRADMEAVKDELEASKAEVVAQTTRADEALEEGKSSAASAESLEKELAEARTQKDEAIAASEEKAKEVEKEVTSKEEEIAGLKVMLQEAEESAASVATRQIENNFSSEEAEALKKQVEDLKGELEEANERAASAAALEAAAAATAAAAAAPAASPSATAEVAEEFAAEIEQLKQENERLREELANPGEMPTPMSNGGISLPGGGASAEELGGARAEIDALKTRLALAEKEAAEEAERAANAMAQAATELEKAAETSPKNMPIISEDAEPDERAMEILTLQDEVDRLNKELIEEKAKIAKAGTAQDEDPNSPNAMIRRYEELRRLSEALVQKDKEVEKLKEQVGKLMNSGGDGTDYEMMMIAHKDELQALREVNEILRQDIEHSRKECNELKWQLKEETERSAAELEAFAETLKGVDELRKAAEVMSREITRNRQQYGTDDAQSALDAAHAMHQMNEANRMLDGVVEEDDNTVQQDQPLFARLTSGLGIGGGRGAGSSHDHTGRTPTSHHSSSKAKSGRRRRKRRGSGDESVISAFF</sequence>
<evidence type="ECO:0000256" key="3">
    <source>
        <dbReference type="ARBA" id="ARBA00023123"/>
    </source>
</evidence>
<dbReference type="SMART" id="SM00242">
    <property type="entry name" value="MYSc"/>
    <property type="match status" value="1"/>
</dbReference>
<dbReference type="GO" id="GO:0007015">
    <property type="term" value="P:actin filament organization"/>
    <property type="evidence" value="ECO:0007669"/>
    <property type="project" value="TreeGrafter"/>
</dbReference>
<dbReference type="Pfam" id="PF00063">
    <property type="entry name" value="Myosin_head"/>
    <property type="match status" value="1"/>
</dbReference>
<dbReference type="SUPFAM" id="SSF52540">
    <property type="entry name" value="P-loop containing nucleoside triphosphate hydrolases"/>
    <property type="match status" value="2"/>
</dbReference>
<comment type="caution">
    <text evidence="6">Lacks conserved residue(s) required for the propagation of feature annotation.</text>
</comment>
<dbReference type="PROSITE" id="PS51456">
    <property type="entry name" value="MYOSIN_MOTOR"/>
    <property type="match status" value="1"/>
</dbReference>
<gene>
    <name evidence="10" type="ORF">OAUR00152_LOCUS24537</name>
</gene>
<dbReference type="CDD" id="cd00124">
    <property type="entry name" value="MYSc"/>
    <property type="match status" value="1"/>
</dbReference>
<evidence type="ECO:0000256" key="5">
    <source>
        <dbReference type="ARBA" id="ARBA00023203"/>
    </source>
</evidence>
<dbReference type="PRINTS" id="PR00193">
    <property type="entry name" value="MYOSINHEAVY"/>
</dbReference>
<dbReference type="Gene3D" id="1.20.5.190">
    <property type="match status" value="2"/>
</dbReference>
<keyword evidence="7" id="KW-0175">Coiled coil</keyword>
<feature type="region of interest" description="Disordered" evidence="8">
    <location>
        <begin position="719"/>
        <end position="772"/>
    </location>
</feature>
<keyword evidence="2" id="KW-0067">ATP-binding</keyword>
<evidence type="ECO:0000256" key="6">
    <source>
        <dbReference type="PROSITE-ProRule" id="PRU00782"/>
    </source>
</evidence>
<dbReference type="InterPro" id="IPR000048">
    <property type="entry name" value="IQ_motif_EF-hand-BS"/>
</dbReference>
<proteinExistence type="inferred from homology"/>
<feature type="region of interest" description="Disordered" evidence="8">
    <location>
        <begin position="1179"/>
        <end position="1232"/>
    </location>
</feature>
<dbReference type="InterPro" id="IPR036961">
    <property type="entry name" value="Kinesin_motor_dom_sf"/>
</dbReference>
<dbReference type="PROSITE" id="PS50096">
    <property type="entry name" value="IQ"/>
    <property type="match status" value="2"/>
</dbReference>
<feature type="compositionally biased region" description="Basic and acidic residues" evidence="8">
    <location>
        <begin position="738"/>
        <end position="772"/>
    </location>
</feature>
<evidence type="ECO:0000259" key="9">
    <source>
        <dbReference type="PROSITE" id="PS51456"/>
    </source>
</evidence>
<evidence type="ECO:0000256" key="1">
    <source>
        <dbReference type="ARBA" id="ARBA00022741"/>
    </source>
</evidence>
<keyword evidence="4" id="KW-0505">Motor protein</keyword>
<dbReference type="AlphaFoldDB" id="A0A7S4MZW5"/>
<dbReference type="PANTHER" id="PTHR13140">
    <property type="entry name" value="MYOSIN"/>
    <property type="match status" value="1"/>
</dbReference>
<dbReference type="GO" id="GO:0005524">
    <property type="term" value="F:ATP binding"/>
    <property type="evidence" value="ECO:0007669"/>
    <property type="project" value="UniProtKB-KW"/>
</dbReference>
<dbReference type="Gene3D" id="1.20.58.530">
    <property type="match status" value="1"/>
</dbReference>
<evidence type="ECO:0000256" key="4">
    <source>
        <dbReference type="ARBA" id="ARBA00023175"/>
    </source>
</evidence>
<protein>
    <recommendedName>
        <fullName evidence="9">Myosin motor domain-containing protein</fullName>
    </recommendedName>
</protein>
<comment type="similarity">
    <text evidence="6">Belongs to the TRAFAC class myosin-kinesin ATPase superfamily. Myosin family.</text>
</comment>
<feature type="region of interest" description="Disordered" evidence="8">
    <location>
        <begin position="305"/>
        <end position="325"/>
    </location>
</feature>
<evidence type="ECO:0000256" key="2">
    <source>
        <dbReference type="ARBA" id="ARBA00022840"/>
    </source>
</evidence>
<dbReference type="GO" id="GO:0051015">
    <property type="term" value="F:actin filament binding"/>
    <property type="evidence" value="ECO:0007669"/>
    <property type="project" value="TreeGrafter"/>
</dbReference>
<dbReference type="InterPro" id="IPR027417">
    <property type="entry name" value="P-loop_NTPase"/>
</dbReference>
<feature type="domain" description="Myosin motor" evidence="9">
    <location>
        <begin position="1"/>
        <end position="487"/>
    </location>
</feature>
<dbReference type="Gene3D" id="6.20.240.20">
    <property type="match status" value="1"/>
</dbReference>
<accession>A0A7S4MZW5</accession>
<dbReference type="Pfam" id="PF00612">
    <property type="entry name" value="IQ"/>
    <property type="match status" value="1"/>
</dbReference>
<keyword evidence="3 6" id="KW-0518">Myosin</keyword>
<organism evidence="10">
    <name type="scientific">Odontella aurita</name>
    <dbReference type="NCBI Taxonomy" id="265563"/>
    <lineage>
        <taxon>Eukaryota</taxon>
        <taxon>Sar</taxon>
        <taxon>Stramenopiles</taxon>
        <taxon>Ochrophyta</taxon>
        <taxon>Bacillariophyta</taxon>
        <taxon>Mediophyceae</taxon>
        <taxon>Biddulphiophycidae</taxon>
        <taxon>Eupodiscales</taxon>
        <taxon>Odontellaceae</taxon>
        <taxon>Odontella</taxon>
    </lineage>
</organism>